<dbReference type="SMART" id="SM00862">
    <property type="entry name" value="Trans_reg_C"/>
    <property type="match status" value="1"/>
</dbReference>
<reference evidence="6 7" key="1">
    <citation type="submission" date="2020-08" db="EMBL/GenBank/DDBJ databases">
        <title>Sequencing the genomes of 1000 actinobacteria strains.</title>
        <authorList>
            <person name="Klenk H.-P."/>
        </authorList>
    </citation>
    <scope>NUCLEOTIDE SEQUENCE [LARGE SCALE GENOMIC DNA]</scope>
    <source>
        <strain evidence="6 7">DSM 44551</strain>
    </source>
</reference>
<dbReference type="Gene3D" id="3.40.50.300">
    <property type="entry name" value="P-loop containing nucleotide triphosphate hydrolases"/>
    <property type="match status" value="1"/>
</dbReference>
<feature type="DNA-binding region" description="OmpR/PhoB-type" evidence="3">
    <location>
        <begin position="1"/>
        <end position="96"/>
    </location>
</feature>
<dbReference type="InterPro" id="IPR036388">
    <property type="entry name" value="WH-like_DNA-bd_sf"/>
</dbReference>
<dbReference type="AlphaFoldDB" id="A0A7W8QME5"/>
<evidence type="ECO:0000256" key="3">
    <source>
        <dbReference type="PROSITE-ProRule" id="PRU01091"/>
    </source>
</evidence>
<comment type="similarity">
    <text evidence="1">Belongs to the AfsR/DnrI/RedD regulatory family.</text>
</comment>
<comment type="caution">
    <text evidence="6">The sequence shown here is derived from an EMBL/GenBank/DDBJ whole genome shotgun (WGS) entry which is preliminary data.</text>
</comment>
<dbReference type="InterPro" id="IPR005158">
    <property type="entry name" value="BTAD"/>
</dbReference>
<dbReference type="Gene3D" id="1.25.40.10">
    <property type="entry name" value="Tetratricopeptide repeat domain"/>
    <property type="match status" value="2"/>
</dbReference>
<dbReference type="PANTHER" id="PTHR47691">
    <property type="entry name" value="REGULATOR-RELATED"/>
    <property type="match status" value="1"/>
</dbReference>
<dbReference type="Pfam" id="PF00486">
    <property type="entry name" value="Trans_reg_C"/>
    <property type="match status" value="1"/>
</dbReference>
<dbReference type="SUPFAM" id="SSF46894">
    <property type="entry name" value="C-terminal effector domain of the bipartite response regulators"/>
    <property type="match status" value="1"/>
</dbReference>
<organism evidence="6 7">
    <name type="scientific">Nocardiopsis composta</name>
    <dbReference type="NCBI Taxonomy" id="157465"/>
    <lineage>
        <taxon>Bacteria</taxon>
        <taxon>Bacillati</taxon>
        <taxon>Actinomycetota</taxon>
        <taxon>Actinomycetes</taxon>
        <taxon>Streptosporangiales</taxon>
        <taxon>Nocardiopsidaceae</taxon>
        <taxon>Nocardiopsis</taxon>
    </lineage>
</organism>
<evidence type="ECO:0000256" key="1">
    <source>
        <dbReference type="ARBA" id="ARBA00005820"/>
    </source>
</evidence>
<dbReference type="GO" id="GO:0003677">
    <property type="term" value="F:DNA binding"/>
    <property type="evidence" value="ECO:0007669"/>
    <property type="project" value="UniProtKB-UniRule"/>
</dbReference>
<dbReference type="PROSITE" id="PS51755">
    <property type="entry name" value="OMPR_PHOB"/>
    <property type="match status" value="1"/>
</dbReference>
<dbReference type="GO" id="GO:0043531">
    <property type="term" value="F:ADP binding"/>
    <property type="evidence" value="ECO:0007669"/>
    <property type="project" value="InterPro"/>
</dbReference>
<dbReference type="InterPro" id="IPR002182">
    <property type="entry name" value="NB-ARC"/>
</dbReference>
<dbReference type="Proteomes" id="UP000572635">
    <property type="component" value="Unassembled WGS sequence"/>
</dbReference>
<feature type="region of interest" description="Disordered" evidence="4">
    <location>
        <begin position="243"/>
        <end position="298"/>
    </location>
</feature>
<dbReference type="PRINTS" id="PR00364">
    <property type="entry name" value="DISEASERSIST"/>
</dbReference>
<keyword evidence="7" id="KW-1185">Reference proteome</keyword>
<dbReference type="Pfam" id="PF00931">
    <property type="entry name" value="NB-ARC"/>
    <property type="match status" value="1"/>
</dbReference>
<feature type="compositionally biased region" description="Low complexity" evidence="4">
    <location>
        <begin position="278"/>
        <end position="298"/>
    </location>
</feature>
<feature type="region of interest" description="Disordered" evidence="4">
    <location>
        <begin position="452"/>
        <end position="472"/>
    </location>
</feature>
<evidence type="ECO:0000259" key="5">
    <source>
        <dbReference type="PROSITE" id="PS51755"/>
    </source>
</evidence>
<dbReference type="PANTHER" id="PTHR47691:SF3">
    <property type="entry name" value="HTH-TYPE TRANSCRIPTIONAL REGULATOR RV0890C-RELATED"/>
    <property type="match status" value="1"/>
</dbReference>
<name>A0A7W8QME5_9ACTN</name>
<dbReference type="InterPro" id="IPR027417">
    <property type="entry name" value="P-loop_NTPase"/>
</dbReference>
<sequence>MRFGVLGPLEVRTDAGAEVAVPGAKVRTLLAALLVAEGGPVSADRLLEEVWEGDPPSRGAAALQTAVSRLRRALDAAEPGARALVESGPSGYRLRVPREAVDAGRFAGLLDRARTAPGPGEAVELLDEALGLWRGPALSDHADAAFAAPAAARLEEQRAAALEQRAEALLAAGEHASLVGELGELVSRHPLRERLRAAHMRALYQAGRQAEALESFRAFRALLAEEIGVDPGPELERLHTAILTGDAPRPAPADPWRAPAPRSEREGPDPAADPAPPRSSSADQAPPGPPAGARGNLPAPLVEAVGREKAVAEVGAALADGRLATLTGPGGVGKTTLAVAAAEAVRERFPDGVWFAELTARDACHCDVEDIAHFVAAAVGLREDVEERAGAAARPRAVTDRLVQALHGKEALLLLDNCEQVVESVAGLAARLLRGAPGLRILATSREPLGVPGETLHPVRPLDPPDPDAPADPERLLDSPAVRMFVRRAAAAAPGFTLDEGSAAAVAAICARLDGLPLALELAAARLRAMDVAELADRIGDRFRLLTASGRGGGTARHRTLRAVIDWSWELLSAGERAVLSRVAVHAGGFPLSAAEAVCAGGPVRKDEVWEVLARLVDRSLVAADPGQGGTRYRLLESVAAYGWERLEEDGAAEHVLGLYTGHWTRFAERNAARLRGPEQAAALAELDTERANLRLALERAAARGDAESALRLAGALGRYWYLRGRNGEAQRSLRVALEAPGDAPPQIRARARMWLAAVDYLQGRPVEAGEEAREVLEAYGRMDDPAGLAEAQALFALLLSAARGTGAGFPSAVALTEAAQAAFRRLGDPWGLALALHARGWEELRRSELDTARKDAEESLELFRRVGDPWGEARAANLLGVLAGIVGDYAGAVRMHRSAQRLAEEIGLWPQAAEEVVRLGRIALTLRDYAEAERLHAEALARTREDRFTGLETMARGGLGMTARRRGDLDLAERELTAVLEVHETERYAAGRASVLAELGFTAEQRGDAGAARRLHLRGLAASWEAHDPRAVAQALEGVAGADALADTARGGATARAVRGARLLGAASAAREGTGVPQPETERFDVDRIGAALRSLLGEDRFAEEFAAGTRIPLEDASAEAERPAEG</sequence>
<dbReference type="GO" id="GO:0006355">
    <property type="term" value="P:regulation of DNA-templated transcription"/>
    <property type="evidence" value="ECO:0007669"/>
    <property type="project" value="InterPro"/>
</dbReference>
<dbReference type="CDD" id="cd15831">
    <property type="entry name" value="BTAD"/>
    <property type="match status" value="1"/>
</dbReference>
<proteinExistence type="inferred from homology"/>
<dbReference type="SUPFAM" id="SSF52540">
    <property type="entry name" value="P-loop containing nucleoside triphosphate hydrolases"/>
    <property type="match status" value="1"/>
</dbReference>
<accession>A0A7W8QME5</accession>
<dbReference type="RefSeq" id="WP_184392628.1">
    <property type="nucleotide sequence ID" value="NZ_BAAAJD010000067.1"/>
</dbReference>
<dbReference type="SMART" id="SM01043">
    <property type="entry name" value="BTAD"/>
    <property type="match status" value="1"/>
</dbReference>
<keyword evidence="2 3" id="KW-0238">DNA-binding</keyword>
<dbReference type="Pfam" id="PF03704">
    <property type="entry name" value="BTAD"/>
    <property type="match status" value="1"/>
</dbReference>
<evidence type="ECO:0000256" key="4">
    <source>
        <dbReference type="SAM" id="MobiDB-lite"/>
    </source>
</evidence>
<dbReference type="InterPro" id="IPR001867">
    <property type="entry name" value="OmpR/PhoB-type_DNA-bd"/>
</dbReference>
<dbReference type="SUPFAM" id="SSF48452">
    <property type="entry name" value="TPR-like"/>
    <property type="match status" value="2"/>
</dbReference>
<feature type="domain" description="OmpR/PhoB-type" evidence="5">
    <location>
        <begin position="1"/>
        <end position="96"/>
    </location>
</feature>
<dbReference type="InterPro" id="IPR019734">
    <property type="entry name" value="TPR_rpt"/>
</dbReference>
<dbReference type="SMART" id="SM00028">
    <property type="entry name" value="TPR"/>
    <property type="match status" value="4"/>
</dbReference>
<evidence type="ECO:0000313" key="7">
    <source>
        <dbReference type="Proteomes" id="UP000572635"/>
    </source>
</evidence>
<dbReference type="Gene3D" id="1.10.10.10">
    <property type="entry name" value="Winged helix-like DNA-binding domain superfamily/Winged helix DNA-binding domain"/>
    <property type="match status" value="1"/>
</dbReference>
<dbReference type="EMBL" id="JACHDB010000001">
    <property type="protein sequence ID" value="MBB5433142.1"/>
    <property type="molecule type" value="Genomic_DNA"/>
</dbReference>
<gene>
    <name evidence="6" type="ORF">HDA36_003226</name>
</gene>
<dbReference type="InterPro" id="IPR058852">
    <property type="entry name" value="HTH_77"/>
</dbReference>
<dbReference type="GO" id="GO:0000160">
    <property type="term" value="P:phosphorelay signal transduction system"/>
    <property type="evidence" value="ECO:0007669"/>
    <property type="project" value="InterPro"/>
</dbReference>
<evidence type="ECO:0000313" key="6">
    <source>
        <dbReference type="EMBL" id="MBB5433142.1"/>
    </source>
</evidence>
<evidence type="ECO:0000256" key="2">
    <source>
        <dbReference type="ARBA" id="ARBA00023125"/>
    </source>
</evidence>
<dbReference type="InterPro" id="IPR016032">
    <property type="entry name" value="Sig_transdc_resp-reg_C-effctor"/>
</dbReference>
<dbReference type="Pfam" id="PF25872">
    <property type="entry name" value="HTH_77"/>
    <property type="match status" value="1"/>
</dbReference>
<dbReference type="InterPro" id="IPR011990">
    <property type="entry name" value="TPR-like_helical_dom_sf"/>
</dbReference>
<protein>
    <submittedName>
        <fullName evidence="6">Putative ATPase/DNA-binding SARP family transcriptional activator</fullName>
    </submittedName>
</protein>